<dbReference type="InterPro" id="IPR023213">
    <property type="entry name" value="CAT-like_dom_sf"/>
</dbReference>
<dbReference type="PANTHER" id="PTHR28037:SF1">
    <property type="entry name" value="ALCOHOL O-ACETYLTRANSFERASE 1-RELATED"/>
    <property type="match status" value="1"/>
</dbReference>
<evidence type="ECO:0000313" key="1">
    <source>
        <dbReference type="EMBL" id="RCH95771.1"/>
    </source>
</evidence>
<dbReference type="InterPro" id="IPR010828">
    <property type="entry name" value="Atf2/Sli1-like"/>
</dbReference>
<proteinExistence type="predicted"/>
<dbReference type="AlphaFoldDB" id="A0A367K1K3"/>
<dbReference type="Proteomes" id="UP000253551">
    <property type="component" value="Unassembled WGS sequence"/>
</dbReference>
<accession>A0A367K1K3</accession>
<dbReference type="SUPFAM" id="SSF52777">
    <property type="entry name" value="CoA-dependent acyltransferases"/>
    <property type="match status" value="2"/>
</dbReference>
<name>A0A367K1K3_RHIST</name>
<keyword evidence="2" id="KW-1185">Reference proteome</keyword>
<dbReference type="Gene3D" id="3.30.559.10">
    <property type="entry name" value="Chloramphenicol acetyltransferase-like domain"/>
    <property type="match status" value="1"/>
</dbReference>
<comment type="caution">
    <text evidence="1">The sequence shown here is derived from an EMBL/GenBank/DDBJ whole genome shotgun (WGS) entry which is preliminary data.</text>
</comment>
<gene>
    <name evidence="1" type="ORF">CU098_010476</name>
</gene>
<dbReference type="OrthoDB" id="2150604at2759"/>
<protein>
    <recommendedName>
        <fullName evidence="3">Condensation domain-containing protein</fullName>
    </recommendedName>
</protein>
<reference evidence="1 2" key="1">
    <citation type="journal article" date="2018" name="G3 (Bethesda)">
        <title>Phylogenetic and Phylogenomic Definition of Rhizopus Species.</title>
        <authorList>
            <person name="Gryganskyi A.P."/>
            <person name="Golan J."/>
            <person name="Dolatabadi S."/>
            <person name="Mondo S."/>
            <person name="Robb S."/>
            <person name="Idnurm A."/>
            <person name="Muszewska A."/>
            <person name="Steczkiewicz K."/>
            <person name="Masonjones S."/>
            <person name="Liao H.L."/>
            <person name="Gajdeczka M.T."/>
            <person name="Anike F."/>
            <person name="Vuek A."/>
            <person name="Anishchenko I.M."/>
            <person name="Voigt K."/>
            <person name="de Hoog G.S."/>
            <person name="Smith M.E."/>
            <person name="Heitman J."/>
            <person name="Vilgalys R."/>
            <person name="Stajich J.E."/>
        </authorList>
    </citation>
    <scope>NUCLEOTIDE SEQUENCE [LARGE SCALE GENOMIC DNA]</scope>
    <source>
        <strain evidence="1 2">LSU 92-RS-03</strain>
    </source>
</reference>
<organism evidence="1 2">
    <name type="scientific">Rhizopus stolonifer</name>
    <name type="common">Rhizopus nigricans</name>
    <dbReference type="NCBI Taxonomy" id="4846"/>
    <lineage>
        <taxon>Eukaryota</taxon>
        <taxon>Fungi</taxon>
        <taxon>Fungi incertae sedis</taxon>
        <taxon>Mucoromycota</taxon>
        <taxon>Mucoromycotina</taxon>
        <taxon>Mucoromycetes</taxon>
        <taxon>Mucorales</taxon>
        <taxon>Mucorineae</taxon>
        <taxon>Rhizopodaceae</taxon>
        <taxon>Rhizopus</taxon>
    </lineage>
</organism>
<dbReference type="InterPro" id="IPR052058">
    <property type="entry name" value="Alcohol_O-acetyltransferase"/>
</dbReference>
<evidence type="ECO:0000313" key="2">
    <source>
        <dbReference type="Proteomes" id="UP000253551"/>
    </source>
</evidence>
<evidence type="ECO:0008006" key="3">
    <source>
        <dbReference type="Google" id="ProtNLM"/>
    </source>
</evidence>
<dbReference type="STRING" id="4846.A0A367K1K3"/>
<dbReference type="Pfam" id="PF07247">
    <property type="entry name" value="AATase"/>
    <property type="match status" value="1"/>
</dbReference>
<sequence>MVTTRKEREFGILEKYQLSKQLAKAYGNVCFAAELNHPERTKDVTQFYLSRLKLPLKKLIESHACLSLVIKDKENPTVHFDQLTSVDLTQLITVSSDNTDLDSLTQEQCAVEFDIDSQSPLWRLKFVPITSTSCIALLAFHHVIGDGSALSTFWTELLNELQLDNHDNEENFVIRVPEDLKLPLPYELVGPPELSVLSDVLPLAVTSFLPKLLPTTLVRAFSNNNNWAGDFPAVDGEPHSTQVISNKVSRSLWEPILKKAKSKGVSGHAILYALFILTWATLYDGFDIQVETPLNCRSMCNPPVPPNQMGNFVGCYSCHWKQDYLSQILDQKSFWEISKNYGKSLKENKVKGAKQTLFLKYLSDFPSSYLDYWKDKRDSPMKRSGGLELSDMGKFERQDSLWKLSSMYFCQSAQTFSVALGMNSVCLNGELHYTLCWQKGALDQEKIQKFNAEFNKLVHML</sequence>
<dbReference type="PANTHER" id="PTHR28037">
    <property type="entry name" value="ALCOHOL O-ACETYLTRANSFERASE 1-RELATED"/>
    <property type="match status" value="1"/>
</dbReference>
<dbReference type="EMBL" id="PJQM01002389">
    <property type="protein sequence ID" value="RCH95771.1"/>
    <property type="molecule type" value="Genomic_DNA"/>
</dbReference>